<dbReference type="EMBL" id="SDGV01000048">
    <property type="protein sequence ID" value="THB60051.1"/>
    <property type="molecule type" value="Genomic_DNA"/>
</dbReference>
<proteinExistence type="predicted"/>
<dbReference type="GO" id="GO:0003700">
    <property type="term" value="F:DNA-binding transcription factor activity"/>
    <property type="evidence" value="ECO:0007669"/>
    <property type="project" value="TreeGrafter"/>
</dbReference>
<dbReference type="SMART" id="SM00100">
    <property type="entry name" value="cNMP"/>
    <property type="match status" value="1"/>
</dbReference>
<evidence type="ECO:0000313" key="2">
    <source>
        <dbReference type="EMBL" id="THB60051.1"/>
    </source>
</evidence>
<dbReference type="Pfam" id="PF00027">
    <property type="entry name" value="cNMP_binding"/>
    <property type="match status" value="1"/>
</dbReference>
<dbReference type="InterPro" id="IPR014710">
    <property type="entry name" value="RmlC-like_jellyroll"/>
</dbReference>
<dbReference type="OrthoDB" id="9810708at2"/>
<comment type="caution">
    <text evidence="2">The sequence shown here is derived from an EMBL/GenBank/DDBJ whole genome shotgun (WGS) entry which is preliminary data.</text>
</comment>
<dbReference type="GO" id="GO:0005829">
    <property type="term" value="C:cytosol"/>
    <property type="evidence" value="ECO:0007669"/>
    <property type="project" value="TreeGrafter"/>
</dbReference>
<feature type="non-terminal residue" evidence="2">
    <location>
        <position position="190"/>
    </location>
</feature>
<gene>
    <name evidence="2" type="ORF">ESZ54_12435</name>
</gene>
<organism evidence="2 3">
    <name type="scientific">Vagococcus silagei</name>
    <dbReference type="NCBI Taxonomy" id="2508885"/>
    <lineage>
        <taxon>Bacteria</taxon>
        <taxon>Bacillati</taxon>
        <taxon>Bacillota</taxon>
        <taxon>Bacilli</taxon>
        <taxon>Lactobacillales</taxon>
        <taxon>Enterococcaceae</taxon>
        <taxon>Vagococcus</taxon>
    </lineage>
</organism>
<dbReference type="InterPro" id="IPR000595">
    <property type="entry name" value="cNMP-bd_dom"/>
</dbReference>
<keyword evidence="3" id="KW-1185">Reference proteome</keyword>
<dbReference type="PROSITE" id="PS50042">
    <property type="entry name" value="CNMP_BINDING_3"/>
    <property type="match status" value="1"/>
</dbReference>
<accession>A0A4S3AZ97</accession>
<dbReference type="InterPro" id="IPR050397">
    <property type="entry name" value="Env_Response_Regulators"/>
</dbReference>
<sequence>MEIKKEIDKHLEDFRFLSETDLKKLQEVSLVRSYKKGQVLFDPGDSRTHIFFLHSGVVRLERVDSSASFFYLHFINQKNLFPRTGLFYDSSYHVSAVAHTDIEIISIPIKVFEEVMSHNNQQLMLWIKSLSDDLKIQTVKIQKGAINNAYDRITTTLAIICHDLGTKVYPQKIVTIPCLMTINDIARASG</sequence>
<dbReference type="PANTHER" id="PTHR24567">
    <property type="entry name" value="CRP FAMILY TRANSCRIPTIONAL REGULATORY PROTEIN"/>
    <property type="match status" value="1"/>
</dbReference>
<feature type="domain" description="Cyclic nucleotide-binding" evidence="1">
    <location>
        <begin position="13"/>
        <end position="116"/>
    </location>
</feature>
<dbReference type="SUPFAM" id="SSF51206">
    <property type="entry name" value="cAMP-binding domain-like"/>
    <property type="match status" value="1"/>
</dbReference>
<dbReference type="CDD" id="cd00038">
    <property type="entry name" value="CAP_ED"/>
    <property type="match status" value="1"/>
</dbReference>
<dbReference type="Proteomes" id="UP000310506">
    <property type="component" value="Unassembled WGS sequence"/>
</dbReference>
<evidence type="ECO:0000259" key="1">
    <source>
        <dbReference type="PROSITE" id="PS50042"/>
    </source>
</evidence>
<dbReference type="InterPro" id="IPR018490">
    <property type="entry name" value="cNMP-bd_dom_sf"/>
</dbReference>
<name>A0A4S3AZ97_9ENTE</name>
<dbReference type="Gene3D" id="2.60.120.10">
    <property type="entry name" value="Jelly Rolls"/>
    <property type="match status" value="1"/>
</dbReference>
<dbReference type="RefSeq" id="WP_136137974.1">
    <property type="nucleotide sequence ID" value="NZ_SDGV01000048.1"/>
</dbReference>
<protein>
    <submittedName>
        <fullName evidence="2">Crp/Fnr family transcriptional regulator</fullName>
    </submittedName>
</protein>
<dbReference type="AlphaFoldDB" id="A0A4S3AZ97"/>
<dbReference type="PANTHER" id="PTHR24567:SF74">
    <property type="entry name" value="HTH-TYPE TRANSCRIPTIONAL REGULATOR ARCR"/>
    <property type="match status" value="1"/>
</dbReference>
<evidence type="ECO:0000313" key="3">
    <source>
        <dbReference type="Proteomes" id="UP000310506"/>
    </source>
</evidence>
<reference evidence="2 3" key="1">
    <citation type="submission" date="2019-01" db="EMBL/GenBank/DDBJ databases">
        <title>Vagococcus silagei sp. nov. isolated from brewer's grain.</title>
        <authorList>
            <person name="Guu J.-R."/>
        </authorList>
    </citation>
    <scope>NUCLEOTIDE SEQUENCE [LARGE SCALE GENOMIC DNA]</scope>
    <source>
        <strain evidence="2 3">2B-2</strain>
    </source>
</reference>